<dbReference type="PANTHER" id="PTHR11795:SF442">
    <property type="entry name" value="ABC TRANSPORTER ATP-BINDING PROTEIN"/>
    <property type="match status" value="1"/>
</dbReference>
<comment type="similarity">
    <text evidence="8">Belongs to the binding-protein-dependent transport system permease family. LivHM subfamily.</text>
</comment>
<reference evidence="11" key="1">
    <citation type="journal article" date="2019" name="Int. J. Syst. Evol. Microbiol.">
        <title>The Global Catalogue of Microorganisms (GCM) 10K type strain sequencing project: providing services to taxonomists for standard genome sequencing and annotation.</title>
        <authorList>
            <consortium name="The Broad Institute Genomics Platform"/>
            <consortium name="The Broad Institute Genome Sequencing Center for Infectious Disease"/>
            <person name="Wu L."/>
            <person name="Ma J."/>
        </authorList>
    </citation>
    <scope>NUCLEOTIDE SEQUENCE [LARGE SCALE GENOMIC DNA]</scope>
    <source>
        <strain evidence="11">JCM 17804</strain>
    </source>
</reference>
<protein>
    <submittedName>
        <fullName evidence="10">Branched-chain amino acid ABC transporter permease</fullName>
    </submittedName>
</protein>
<keyword evidence="5" id="KW-0029">Amino-acid transport</keyword>
<evidence type="ECO:0000256" key="4">
    <source>
        <dbReference type="ARBA" id="ARBA00022692"/>
    </source>
</evidence>
<keyword evidence="4 9" id="KW-0812">Transmembrane</keyword>
<dbReference type="InterPro" id="IPR001851">
    <property type="entry name" value="ABC_transp_permease"/>
</dbReference>
<comment type="caution">
    <text evidence="10">The sequence shown here is derived from an EMBL/GenBank/DDBJ whole genome shotgun (WGS) entry which is preliminary data.</text>
</comment>
<evidence type="ECO:0000256" key="3">
    <source>
        <dbReference type="ARBA" id="ARBA00022475"/>
    </source>
</evidence>
<evidence type="ECO:0000256" key="9">
    <source>
        <dbReference type="SAM" id="Phobius"/>
    </source>
</evidence>
<accession>A0ABP8I0Q9</accession>
<evidence type="ECO:0000256" key="8">
    <source>
        <dbReference type="ARBA" id="ARBA00037998"/>
    </source>
</evidence>
<comment type="subcellular location">
    <subcellularLocation>
        <location evidence="1">Cell membrane</location>
        <topology evidence="1">Multi-pass membrane protein</topology>
    </subcellularLocation>
</comment>
<keyword evidence="2" id="KW-0813">Transport</keyword>
<dbReference type="Proteomes" id="UP001500975">
    <property type="component" value="Unassembled WGS sequence"/>
</dbReference>
<evidence type="ECO:0000256" key="2">
    <source>
        <dbReference type="ARBA" id="ARBA00022448"/>
    </source>
</evidence>
<feature type="transmembrane region" description="Helical" evidence="9">
    <location>
        <begin position="12"/>
        <end position="35"/>
    </location>
</feature>
<dbReference type="PANTHER" id="PTHR11795">
    <property type="entry name" value="BRANCHED-CHAIN AMINO ACID TRANSPORT SYSTEM PERMEASE PROTEIN LIVH"/>
    <property type="match status" value="1"/>
</dbReference>
<dbReference type="EMBL" id="BAABGJ010000058">
    <property type="protein sequence ID" value="GAA4348988.1"/>
    <property type="molecule type" value="Genomic_DNA"/>
</dbReference>
<name>A0ABP8I0Q9_9BURK</name>
<keyword evidence="3" id="KW-1003">Cell membrane</keyword>
<feature type="transmembrane region" description="Helical" evidence="9">
    <location>
        <begin position="232"/>
        <end position="259"/>
    </location>
</feature>
<dbReference type="Pfam" id="PF02653">
    <property type="entry name" value="BPD_transp_2"/>
    <property type="match status" value="1"/>
</dbReference>
<dbReference type="InterPro" id="IPR052157">
    <property type="entry name" value="BCAA_transport_permease"/>
</dbReference>
<evidence type="ECO:0000256" key="5">
    <source>
        <dbReference type="ARBA" id="ARBA00022970"/>
    </source>
</evidence>
<feature type="transmembrane region" description="Helical" evidence="9">
    <location>
        <begin position="266"/>
        <end position="285"/>
    </location>
</feature>
<evidence type="ECO:0000256" key="6">
    <source>
        <dbReference type="ARBA" id="ARBA00022989"/>
    </source>
</evidence>
<evidence type="ECO:0000256" key="7">
    <source>
        <dbReference type="ARBA" id="ARBA00023136"/>
    </source>
</evidence>
<feature type="transmembrane region" description="Helical" evidence="9">
    <location>
        <begin position="104"/>
        <end position="123"/>
    </location>
</feature>
<gene>
    <name evidence="10" type="ORF">GCM10023165_35310</name>
</gene>
<proteinExistence type="inferred from homology"/>
<feature type="transmembrane region" description="Helical" evidence="9">
    <location>
        <begin position="42"/>
        <end position="61"/>
    </location>
</feature>
<feature type="transmembrane region" description="Helical" evidence="9">
    <location>
        <begin position="197"/>
        <end position="220"/>
    </location>
</feature>
<sequence>MLPRPRSIGDSMGVVLFDGVAYGMLLFLMAVGLSITMGLMNFVNLAHGSFAVLGGYAAAVLMNQAGLPFWAALAAAFAIAALIGALLEFVFIRRLYRAHPLDQVLLSIGVVFVSIAALTYFFGPSMLPFHLPPELQGQFSVGDVQLSRYRGFLIVAGVLVLALLLLALGRTRYGAMVRAAVDNQRVAGGTGIHVQRLFFLTFSLGCGLAGLGGALSLGMLGLEPSFPLKYMVYFLIVVCVGGAGTVTGPFAAALLVGIVDVAGKYYLPETGAFLIYVFMIAMLLLRPNGIVPKKGIA</sequence>
<feature type="transmembrane region" description="Helical" evidence="9">
    <location>
        <begin position="149"/>
        <end position="168"/>
    </location>
</feature>
<feature type="transmembrane region" description="Helical" evidence="9">
    <location>
        <begin position="67"/>
        <end position="92"/>
    </location>
</feature>
<evidence type="ECO:0000313" key="10">
    <source>
        <dbReference type="EMBL" id="GAA4348988.1"/>
    </source>
</evidence>
<organism evidence="10 11">
    <name type="scientific">Variovorax defluvii</name>
    <dbReference type="NCBI Taxonomy" id="913761"/>
    <lineage>
        <taxon>Bacteria</taxon>
        <taxon>Pseudomonadati</taxon>
        <taxon>Pseudomonadota</taxon>
        <taxon>Betaproteobacteria</taxon>
        <taxon>Burkholderiales</taxon>
        <taxon>Comamonadaceae</taxon>
        <taxon>Variovorax</taxon>
    </lineage>
</organism>
<evidence type="ECO:0000256" key="1">
    <source>
        <dbReference type="ARBA" id="ARBA00004651"/>
    </source>
</evidence>
<evidence type="ECO:0000313" key="11">
    <source>
        <dbReference type="Proteomes" id="UP001500975"/>
    </source>
</evidence>
<keyword evidence="7 9" id="KW-0472">Membrane</keyword>
<dbReference type="CDD" id="cd06582">
    <property type="entry name" value="TM_PBP1_LivH_like"/>
    <property type="match status" value="1"/>
</dbReference>
<keyword evidence="6 9" id="KW-1133">Transmembrane helix</keyword>
<keyword evidence="11" id="KW-1185">Reference proteome</keyword>